<dbReference type="InterPro" id="IPR050483">
    <property type="entry name" value="CoA-transferase_III_domain"/>
</dbReference>
<keyword evidence="3" id="KW-1185">Reference proteome</keyword>
<dbReference type="GO" id="GO:0008410">
    <property type="term" value="F:CoA-transferase activity"/>
    <property type="evidence" value="ECO:0007669"/>
    <property type="project" value="TreeGrafter"/>
</dbReference>
<accession>A0A7L4YP45</accession>
<dbReference type="InterPro" id="IPR003673">
    <property type="entry name" value="CoA-Trfase_fam_III"/>
</dbReference>
<dbReference type="RefSeq" id="WP_159545204.1">
    <property type="nucleotide sequence ID" value="NZ_CP047156.1"/>
</dbReference>
<dbReference type="InterPro" id="IPR044855">
    <property type="entry name" value="CoA-Trfase_III_dom3_sf"/>
</dbReference>
<dbReference type="KEGG" id="eke:EK0264_09960"/>
<keyword evidence="1 2" id="KW-0808">Transferase</keyword>
<dbReference type="PANTHER" id="PTHR48207:SF4">
    <property type="entry name" value="BLL6097 PROTEIN"/>
    <property type="match status" value="1"/>
</dbReference>
<dbReference type="EMBL" id="CP047156">
    <property type="protein sequence ID" value="QHC00579.1"/>
    <property type="molecule type" value="Genomic_DNA"/>
</dbReference>
<proteinExistence type="predicted"/>
<dbReference type="PANTHER" id="PTHR48207">
    <property type="entry name" value="SUCCINATE--HYDROXYMETHYLGLUTARATE COA-TRANSFERASE"/>
    <property type="match status" value="1"/>
</dbReference>
<evidence type="ECO:0000313" key="3">
    <source>
        <dbReference type="Proteomes" id="UP000463857"/>
    </source>
</evidence>
<dbReference type="InterPro" id="IPR023606">
    <property type="entry name" value="CoA-Trfase_III_dom_1_sf"/>
</dbReference>
<evidence type="ECO:0000313" key="2">
    <source>
        <dbReference type="EMBL" id="QHC00579.1"/>
    </source>
</evidence>
<dbReference type="InParanoid" id="A0A7L4YP45"/>
<dbReference type="OrthoDB" id="9797653at2"/>
<sequence length="402" mass="42232">MSTGALRDGPLAGFRVVEFGQYIAVPGAAQILADQGATVIKVEPPGGEAARHLAGLGPAMLNAYNRGKRMVELDLTSDSGQCAALELVRDADVVLSNMKPGALERYGLAVAVIREHNPSAVVVTVTGFGEDGAMRTRPGLDIAAQAESGIMWVTGAADGEPQRVGFTVVDSAAATTVAQAATSALLQRVRTGAGSHIRVSLWDVALHLQATNWMDWFLTGQPQVRSGNGQPSAAPAADVIEVRDGYIVLSAYMPHQWLALCTAIDRLDLLKDDRFSDSATRATNRAALQRELAAAFASRTRDAVVEQLTAAGVVVGAIRDYPDAFAARTSLRGAVFVEAAPGGPAQQYVGTPLDWIGATPVSDPPRAAGADNDLVGLSADEVWARAEWQLSEQLSEIAKEPS</sequence>
<dbReference type="Pfam" id="PF02515">
    <property type="entry name" value="CoA_transf_3"/>
    <property type="match status" value="1"/>
</dbReference>
<dbReference type="Gene3D" id="3.40.50.10540">
    <property type="entry name" value="Crotonobetainyl-coa:carnitine coa-transferase, domain 1"/>
    <property type="match status" value="1"/>
</dbReference>
<dbReference type="SUPFAM" id="SSF89796">
    <property type="entry name" value="CoA-transferase family III (CaiB/BaiF)"/>
    <property type="match status" value="1"/>
</dbReference>
<name>A0A7L4YP45_9ACTN</name>
<gene>
    <name evidence="2" type="ORF">EK0264_09960</name>
</gene>
<dbReference type="Gene3D" id="3.30.1540.10">
    <property type="entry name" value="formyl-coa transferase, domain 3"/>
    <property type="match status" value="1"/>
</dbReference>
<protein>
    <submittedName>
        <fullName evidence="2">CoA transferase</fullName>
    </submittedName>
</protein>
<evidence type="ECO:0000256" key="1">
    <source>
        <dbReference type="ARBA" id="ARBA00022679"/>
    </source>
</evidence>
<reference evidence="2 3" key="1">
    <citation type="journal article" date="2018" name="Int. J. Syst. Evol. Microbiol.">
        <title>Epidermidibacterium keratini gen. nov., sp. nov., a member of the family Sporichthyaceae, isolated from keratin epidermis.</title>
        <authorList>
            <person name="Lee D.G."/>
            <person name="Trujillo M.E."/>
            <person name="Kang S."/>
            <person name="Nam J.J."/>
            <person name="Kim Y.J."/>
        </authorList>
    </citation>
    <scope>NUCLEOTIDE SEQUENCE [LARGE SCALE GENOMIC DNA]</scope>
    <source>
        <strain evidence="2 3">EPI-7</strain>
    </source>
</reference>
<organism evidence="2 3">
    <name type="scientific">Epidermidibacterium keratini</name>
    <dbReference type="NCBI Taxonomy" id="1891644"/>
    <lineage>
        <taxon>Bacteria</taxon>
        <taxon>Bacillati</taxon>
        <taxon>Actinomycetota</taxon>
        <taxon>Actinomycetes</taxon>
        <taxon>Sporichthyales</taxon>
        <taxon>Sporichthyaceae</taxon>
        <taxon>Epidermidibacterium</taxon>
    </lineage>
</organism>
<dbReference type="AlphaFoldDB" id="A0A7L4YP45"/>
<dbReference type="Proteomes" id="UP000463857">
    <property type="component" value="Chromosome"/>
</dbReference>